<dbReference type="SUPFAM" id="SSF47565">
    <property type="entry name" value="Insect pheromone/odorant-binding proteins"/>
    <property type="match status" value="1"/>
</dbReference>
<dbReference type="PANTHER" id="PTHR11857:SF46">
    <property type="entry name" value="GENERAL ODORANT-BINDING PROTEIN 99A-RELATED"/>
    <property type="match status" value="1"/>
</dbReference>
<dbReference type="InParanoid" id="A0A7R8UR21"/>
<evidence type="ECO:0000256" key="5">
    <source>
        <dbReference type="ARBA" id="ARBA00023157"/>
    </source>
</evidence>
<dbReference type="PANTHER" id="PTHR11857">
    <property type="entry name" value="ODORANT BINDING PROTEIN-RELATED"/>
    <property type="match status" value="1"/>
</dbReference>
<dbReference type="GO" id="GO:0005549">
    <property type="term" value="F:odorant binding"/>
    <property type="evidence" value="ECO:0007669"/>
    <property type="project" value="InterPro"/>
</dbReference>
<keyword evidence="3" id="KW-0964">Secreted</keyword>
<dbReference type="Proteomes" id="UP000594454">
    <property type="component" value="Chromosome 3"/>
</dbReference>
<organism evidence="7 8">
    <name type="scientific">Hermetia illucens</name>
    <name type="common">Black soldier fly</name>
    <dbReference type="NCBI Taxonomy" id="343691"/>
    <lineage>
        <taxon>Eukaryota</taxon>
        <taxon>Metazoa</taxon>
        <taxon>Ecdysozoa</taxon>
        <taxon>Arthropoda</taxon>
        <taxon>Hexapoda</taxon>
        <taxon>Insecta</taxon>
        <taxon>Pterygota</taxon>
        <taxon>Neoptera</taxon>
        <taxon>Endopterygota</taxon>
        <taxon>Diptera</taxon>
        <taxon>Brachycera</taxon>
        <taxon>Stratiomyomorpha</taxon>
        <taxon>Stratiomyidae</taxon>
        <taxon>Hermetiinae</taxon>
        <taxon>Hermetia</taxon>
    </lineage>
</organism>
<comment type="similarity">
    <text evidence="2">Belongs to the PBP/GOBP family.</text>
</comment>
<dbReference type="EMBL" id="LR899011">
    <property type="protein sequence ID" value="CAD7085060.1"/>
    <property type="molecule type" value="Genomic_DNA"/>
</dbReference>
<keyword evidence="5" id="KW-1015">Disulfide bond</keyword>
<accession>A0A7R8UR21</accession>
<reference evidence="7 8" key="1">
    <citation type="submission" date="2020-11" db="EMBL/GenBank/DDBJ databases">
        <authorList>
            <person name="Wallbank WR R."/>
            <person name="Pardo Diaz C."/>
            <person name="Kozak K."/>
            <person name="Martin S."/>
            <person name="Jiggins C."/>
            <person name="Moest M."/>
            <person name="Warren A I."/>
            <person name="Generalovic N T."/>
            <person name="Byers J.R.P. K."/>
            <person name="Montejo-Kovacevich G."/>
            <person name="Yen C E."/>
        </authorList>
    </citation>
    <scope>NUCLEOTIDE SEQUENCE [LARGE SCALE GENOMIC DNA]</scope>
</reference>
<dbReference type="SMART" id="SM00708">
    <property type="entry name" value="PhBP"/>
    <property type="match status" value="1"/>
</dbReference>
<evidence type="ECO:0000256" key="3">
    <source>
        <dbReference type="ARBA" id="ARBA00022525"/>
    </source>
</evidence>
<dbReference type="Gene3D" id="1.10.238.20">
    <property type="entry name" value="Pheromone/general odorant binding protein domain"/>
    <property type="match status" value="1"/>
</dbReference>
<dbReference type="Pfam" id="PF01395">
    <property type="entry name" value="PBP_GOBP"/>
    <property type="match status" value="1"/>
</dbReference>
<dbReference type="CDD" id="cd23992">
    <property type="entry name" value="PBP_GOBP"/>
    <property type="match status" value="1"/>
</dbReference>
<evidence type="ECO:0000313" key="7">
    <source>
        <dbReference type="EMBL" id="CAD7085060.1"/>
    </source>
</evidence>
<dbReference type="GO" id="GO:0005615">
    <property type="term" value="C:extracellular space"/>
    <property type="evidence" value="ECO:0007669"/>
    <property type="project" value="TreeGrafter"/>
</dbReference>
<gene>
    <name evidence="7" type="ORF">HERILL_LOCUS7926</name>
</gene>
<evidence type="ECO:0000256" key="1">
    <source>
        <dbReference type="ARBA" id="ARBA00004613"/>
    </source>
</evidence>
<keyword evidence="4 6" id="KW-0732">Signal</keyword>
<feature type="chain" id="PRO_5030671634" evidence="6">
    <location>
        <begin position="17"/>
        <end position="138"/>
    </location>
</feature>
<dbReference type="AlphaFoldDB" id="A0A7R8UR21"/>
<dbReference type="GO" id="GO:0007608">
    <property type="term" value="P:sensory perception of smell"/>
    <property type="evidence" value="ECO:0007669"/>
    <property type="project" value="TreeGrafter"/>
</dbReference>
<dbReference type="InterPro" id="IPR006170">
    <property type="entry name" value="PBP/GOBP"/>
</dbReference>
<dbReference type="InterPro" id="IPR036728">
    <property type="entry name" value="PBP_GOBP_sf"/>
</dbReference>
<dbReference type="OrthoDB" id="5978988at2759"/>
<comment type="subcellular location">
    <subcellularLocation>
        <location evidence="1">Secreted</location>
    </subcellularLocation>
</comment>
<sequence>MKFFVASCVLLAVASAQWAPKTGKEVAQIREDCVKEENVPESLAEGLKKFEYPDEEPIRCYVKCVSAKLGVWNDETGFDADRVADQVKQDRNKDDIKAEVEKCIDKNEQNSDKCTWAYRNLKCVMDKKLLQVESLIAN</sequence>
<evidence type="ECO:0000313" key="8">
    <source>
        <dbReference type="Proteomes" id="UP000594454"/>
    </source>
</evidence>
<name>A0A7R8UR21_HERIL</name>
<evidence type="ECO:0000256" key="2">
    <source>
        <dbReference type="ARBA" id="ARBA00008098"/>
    </source>
</evidence>
<feature type="signal peptide" evidence="6">
    <location>
        <begin position="1"/>
        <end position="16"/>
    </location>
</feature>
<keyword evidence="8" id="KW-1185">Reference proteome</keyword>
<evidence type="ECO:0000256" key="6">
    <source>
        <dbReference type="SAM" id="SignalP"/>
    </source>
</evidence>
<evidence type="ECO:0000256" key="4">
    <source>
        <dbReference type="ARBA" id="ARBA00022729"/>
    </source>
</evidence>
<protein>
    <submittedName>
        <fullName evidence="7">Uncharacterized protein</fullName>
    </submittedName>
</protein>
<proteinExistence type="inferred from homology"/>